<keyword evidence="3" id="KW-1185">Reference proteome</keyword>
<sequence>MDPRVLSQQSDDTTVSEEDPLYCDEDLGLGDGNQPGLSGSSSSGDDVDSDDEEEEWALMARFAEEVKAGNDAFARVKLPGEAVYRCVTNDTLVLNMGWRWNLPGDAVCLAQSYLVRLEAMGYGRPMNNECAVATCLFIAAKSAGNLWAKCPHPPPTHPHRRIAVAEGWCDVARLRGLLI</sequence>
<evidence type="ECO:0000313" key="3">
    <source>
        <dbReference type="Proteomes" id="UP000708148"/>
    </source>
</evidence>
<dbReference type="SUPFAM" id="SSF47954">
    <property type="entry name" value="Cyclin-like"/>
    <property type="match status" value="1"/>
</dbReference>
<dbReference type="AlphaFoldDB" id="A0A8S1IVR8"/>
<dbReference type="Proteomes" id="UP000708148">
    <property type="component" value="Unassembled WGS sequence"/>
</dbReference>
<protein>
    <submittedName>
        <fullName evidence="2">Uncharacterized protein</fullName>
    </submittedName>
</protein>
<feature type="compositionally biased region" description="Acidic residues" evidence="1">
    <location>
        <begin position="14"/>
        <end position="28"/>
    </location>
</feature>
<dbReference type="CDD" id="cd00043">
    <property type="entry name" value="CYCLIN_SF"/>
    <property type="match status" value="1"/>
</dbReference>
<gene>
    <name evidence="2" type="ORF">OSTQU699_LOCUS4378</name>
</gene>
<feature type="region of interest" description="Disordered" evidence="1">
    <location>
        <begin position="1"/>
        <end position="52"/>
    </location>
</feature>
<name>A0A8S1IVR8_9CHLO</name>
<evidence type="ECO:0000313" key="2">
    <source>
        <dbReference type="EMBL" id="CAD7699019.1"/>
    </source>
</evidence>
<comment type="caution">
    <text evidence="2">The sequence shown here is derived from an EMBL/GenBank/DDBJ whole genome shotgun (WGS) entry which is preliminary data.</text>
</comment>
<evidence type="ECO:0000256" key="1">
    <source>
        <dbReference type="SAM" id="MobiDB-lite"/>
    </source>
</evidence>
<organism evidence="2 3">
    <name type="scientific">Ostreobium quekettii</name>
    <dbReference type="NCBI Taxonomy" id="121088"/>
    <lineage>
        <taxon>Eukaryota</taxon>
        <taxon>Viridiplantae</taxon>
        <taxon>Chlorophyta</taxon>
        <taxon>core chlorophytes</taxon>
        <taxon>Ulvophyceae</taxon>
        <taxon>TCBD clade</taxon>
        <taxon>Bryopsidales</taxon>
        <taxon>Ostreobineae</taxon>
        <taxon>Ostreobiaceae</taxon>
        <taxon>Ostreobium</taxon>
    </lineage>
</organism>
<proteinExistence type="predicted"/>
<reference evidence="2" key="1">
    <citation type="submission" date="2020-12" db="EMBL/GenBank/DDBJ databases">
        <authorList>
            <person name="Iha C."/>
        </authorList>
    </citation>
    <scope>NUCLEOTIDE SEQUENCE</scope>
</reference>
<dbReference type="EMBL" id="CAJHUC010000941">
    <property type="protein sequence ID" value="CAD7699019.1"/>
    <property type="molecule type" value="Genomic_DNA"/>
</dbReference>
<dbReference type="InterPro" id="IPR036915">
    <property type="entry name" value="Cyclin-like_sf"/>
</dbReference>
<feature type="compositionally biased region" description="Polar residues" evidence="1">
    <location>
        <begin position="1"/>
        <end position="13"/>
    </location>
</feature>
<accession>A0A8S1IVR8</accession>